<evidence type="ECO:0000259" key="9">
    <source>
        <dbReference type="PROSITE" id="PS51192"/>
    </source>
</evidence>
<comment type="catalytic activity">
    <reaction evidence="7">
        <text>ATP + H2O = ADP + phosphate + H(+)</text>
        <dbReference type="Rhea" id="RHEA:13065"/>
        <dbReference type="ChEBI" id="CHEBI:15377"/>
        <dbReference type="ChEBI" id="CHEBI:15378"/>
        <dbReference type="ChEBI" id="CHEBI:30616"/>
        <dbReference type="ChEBI" id="CHEBI:43474"/>
        <dbReference type="ChEBI" id="CHEBI:456216"/>
        <dbReference type="EC" id="3.6.4.13"/>
    </reaction>
</comment>
<evidence type="ECO:0000256" key="4">
    <source>
        <dbReference type="ARBA" id="ARBA00022840"/>
    </source>
</evidence>
<dbReference type="EMBL" id="BDSP01000087">
    <property type="protein sequence ID" value="GAX14993.1"/>
    <property type="molecule type" value="Genomic_DNA"/>
</dbReference>
<keyword evidence="12" id="KW-1185">Reference proteome</keyword>
<evidence type="ECO:0000256" key="3">
    <source>
        <dbReference type="ARBA" id="ARBA00022806"/>
    </source>
</evidence>
<dbReference type="GO" id="GO:0003723">
    <property type="term" value="F:RNA binding"/>
    <property type="evidence" value="ECO:0007669"/>
    <property type="project" value="UniProtKB-UniRule"/>
</dbReference>
<feature type="region of interest" description="Disordered" evidence="8">
    <location>
        <begin position="627"/>
        <end position="652"/>
    </location>
</feature>
<dbReference type="CDD" id="cd18787">
    <property type="entry name" value="SF2_C_DEAD"/>
    <property type="match status" value="1"/>
</dbReference>
<dbReference type="InterPro" id="IPR011545">
    <property type="entry name" value="DEAD/DEAH_box_helicase_dom"/>
</dbReference>
<dbReference type="EC" id="3.6.4.13" evidence="7"/>
<proteinExistence type="inferred from homology"/>
<evidence type="ECO:0000259" key="10">
    <source>
        <dbReference type="PROSITE" id="PS51194"/>
    </source>
</evidence>
<evidence type="ECO:0000313" key="12">
    <source>
        <dbReference type="Proteomes" id="UP000198406"/>
    </source>
</evidence>
<keyword evidence="4 6" id="KW-0067">ATP-binding</keyword>
<dbReference type="SUPFAM" id="SSF52540">
    <property type="entry name" value="P-loop containing nucleoside triphosphate hydrolases"/>
    <property type="match status" value="1"/>
</dbReference>
<dbReference type="PANTHER" id="PTHR24031">
    <property type="entry name" value="RNA HELICASE"/>
    <property type="match status" value="1"/>
</dbReference>
<comment type="caution">
    <text evidence="11">The sequence shown here is derived from an EMBL/GenBank/DDBJ whole genome shotgun (WGS) entry which is preliminary data.</text>
</comment>
<evidence type="ECO:0000256" key="7">
    <source>
        <dbReference type="RuleBase" id="RU365068"/>
    </source>
</evidence>
<feature type="compositionally biased region" description="Basic and acidic residues" evidence="8">
    <location>
        <begin position="8"/>
        <end position="38"/>
    </location>
</feature>
<organism evidence="11 12">
    <name type="scientific">Fistulifera solaris</name>
    <name type="common">Oleaginous diatom</name>
    <dbReference type="NCBI Taxonomy" id="1519565"/>
    <lineage>
        <taxon>Eukaryota</taxon>
        <taxon>Sar</taxon>
        <taxon>Stramenopiles</taxon>
        <taxon>Ochrophyta</taxon>
        <taxon>Bacillariophyta</taxon>
        <taxon>Bacillariophyceae</taxon>
        <taxon>Bacillariophycidae</taxon>
        <taxon>Naviculales</taxon>
        <taxon>Naviculaceae</taxon>
        <taxon>Fistulifera</taxon>
    </lineage>
</organism>
<gene>
    <name evidence="11" type="ORF">FisN_12Lh310</name>
</gene>
<dbReference type="Pfam" id="PF00271">
    <property type="entry name" value="Helicase_C"/>
    <property type="match status" value="1"/>
</dbReference>
<keyword evidence="1 6" id="KW-0547">Nucleotide-binding</keyword>
<feature type="domain" description="Helicase ATP-binding" evidence="9">
    <location>
        <begin position="163"/>
        <end position="385"/>
    </location>
</feature>
<keyword evidence="5 7" id="KW-0694">RNA-binding</keyword>
<dbReference type="InterPro" id="IPR001650">
    <property type="entry name" value="Helicase_C-like"/>
</dbReference>
<evidence type="ECO:0000256" key="6">
    <source>
        <dbReference type="RuleBase" id="RU000492"/>
    </source>
</evidence>
<dbReference type="InterPro" id="IPR000629">
    <property type="entry name" value="RNA-helicase_DEAD-box_CS"/>
</dbReference>
<feature type="region of interest" description="Disordered" evidence="8">
    <location>
        <begin position="1"/>
        <end position="58"/>
    </location>
</feature>
<sequence>MFQVGRYDPSERERPRAAELKLPHKDNGDKKRTHDESKKHARGLRVIAPDESANNKRQRQMDNLAKNHDPVLSEAIDDLDLLFVDGDDVRADEDQDIVAEHQLDSITATELDSALKWSKRPLKEAATAFKMAPFLIEKLQAKYESFFAVQAWSILQVLWQFSALQQQLESDICITAPTGSGKTLAYGLPILHSLASRPRPKRQLRALIVLPSRDLAQQVYRVFQDYCDTDSKLRVGLAIGQSNFKAEQVALTVDEDAKEDMEMLRHRLQFEPGNLELALEIFRRPVEVKQSLLSSSKSNVDILVCTPGRLVDHLDRTPGFSLQYLEFLVVDEADRLLNQRYHNWMDRVFESVENPLRLRKFLVSATMTRDPRKLAPLRLCNPKHFDGHNNTLNASLAEKDKLYSMPDSLQESTIECTAEQKPLVLLALLLEILPQKISKKRHLVIVFTSSVDSTHRLTRLLQLLWTTVGRSPSAVVEFSGAAKGPDRAKLLQQCNEDASIQVLVCSDGLSRGMDIKDVGTVIHYDVPSLAKTYVHRCGRTARAGQSGSAIALLKGQGQAGQFWNLRRKLVQGADRVVKNRSLHKHLVRNVPYQQCLSALKEVLQAEDEGELRPYDLLGEEYYPRTVGVSRATPTVRESENTTSGSDVESDSD</sequence>
<dbReference type="GO" id="GO:0005524">
    <property type="term" value="F:ATP binding"/>
    <property type="evidence" value="ECO:0007669"/>
    <property type="project" value="UniProtKB-UniRule"/>
</dbReference>
<dbReference type="PROSITE" id="PS51194">
    <property type="entry name" value="HELICASE_CTER"/>
    <property type="match status" value="1"/>
</dbReference>
<dbReference type="OrthoDB" id="3370at2759"/>
<evidence type="ECO:0000256" key="5">
    <source>
        <dbReference type="ARBA" id="ARBA00022884"/>
    </source>
</evidence>
<evidence type="ECO:0000313" key="11">
    <source>
        <dbReference type="EMBL" id="GAX14993.1"/>
    </source>
</evidence>
<dbReference type="InterPro" id="IPR027417">
    <property type="entry name" value="P-loop_NTPase"/>
</dbReference>
<dbReference type="PROSITE" id="PS00039">
    <property type="entry name" value="DEAD_ATP_HELICASE"/>
    <property type="match status" value="1"/>
</dbReference>
<dbReference type="Pfam" id="PF00270">
    <property type="entry name" value="DEAD"/>
    <property type="match status" value="2"/>
</dbReference>
<dbReference type="AlphaFoldDB" id="A0A1Z5JLU7"/>
<dbReference type="GO" id="GO:0016887">
    <property type="term" value="F:ATP hydrolysis activity"/>
    <property type="evidence" value="ECO:0007669"/>
    <property type="project" value="RHEA"/>
</dbReference>
<feature type="domain" description="Helicase C-terminal" evidence="10">
    <location>
        <begin position="432"/>
        <end position="588"/>
    </location>
</feature>
<dbReference type="CDD" id="cd17956">
    <property type="entry name" value="DEADc_DDX51"/>
    <property type="match status" value="1"/>
</dbReference>
<accession>A0A1Z5JLU7</accession>
<dbReference type="Gene3D" id="3.40.50.300">
    <property type="entry name" value="P-loop containing nucleotide triphosphate hydrolases"/>
    <property type="match status" value="2"/>
</dbReference>
<keyword evidence="3 6" id="KW-0347">Helicase</keyword>
<reference evidence="11 12" key="1">
    <citation type="journal article" date="2015" name="Plant Cell">
        <title>Oil accumulation by the oleaginous diatom Fistulifera solaris as revealed by the genome and transcriptome.</title>
        <authorList>
            <person name="Tanaka T."/>
            <person name="Maeda Y."/>
            <person name="Veluchamy A."/>
            <person name="Tanaka M."/>
            <person name="Abida H."/>
            <person name="Marechal E."/>
            <person name="Bowler C."/>
            <person name="Muto M."/>
            <person name="Sunaga Y."/>
            <person name="Tanaka M."/>
            <person name="Yoshino T."/>
            <person name="Taniguchi T."/>
            <person name="Fukuda Y."/>
            <person name="Nemoto M."/>
            <person name="Matsumoto M."/>
            <person name="Wong P.S."/>
            <person name="Aburatani S."/>
            <person name="Fujibuchi W."/>
        </authorList>
    </citation>
    <scope>NUCLEOTIDE SEQUENCE [LARGE SCALE GENOMIC DNA]</scope>
    <source>
        <strain evidence="11 12">JPCC DA0580</strain>
    </source>
</reference>
<protein>
    <recommendedName>
        <fullName evidence="7">ATP-dependent RNA helicase</fullName>
        <ecNumber evidence="7">3.6.4.13</ecNumber>
    </recommendedName>
</protein>
<dbReference type="PROSITE" id="PS51192">
    <property type="entry name" value="HELICASE_ATP_BIND_1"/>
    <property type="match status" value="1"/>
</dbReference>
<comment type="domain">
    <text evidence="7">The Q motif is unique to and characteristic of the DEAD box family of RNA helicases and controls ATP binding and hydrolysis.</text>
</comment>
<dbReference type="InterPro" id="IPR014001">
    <property type="entry name" value="Helicase_ATP-bd"/>
</dbReference>
<dbReference type="SMART" id="SM00487">
    <property type="entry name" value="DEXDc"/>
    <property type="match status" value="1"/>
</dbReference>
<dbReference type="FunCoup" id="A0A1Z5JLU7">
    <property type="interactions" value="2"/>
</dbReference>
<name>A0A1Z5JLU7_FISSO</name>
<keyword evidence="2 6" id="KW-0378">Hydrolase</keyword>
<dbReference type="SMART" id="SM00490">
    <property type="entry name" value="HELICc"/>
    <property type="match status" value="1"/>
</dbReference>
<comment type="function">
    <text evidence="7">RNA helicase.</text>
</comment>
<dbReference type="InParanoid" id="A0A1Z5JLU7"/>
<comment type="similarity">
    <text evidence="6">Belongs to the DEAD box helicase family.</text>
</comment>
<evidence type="ECO:0000256" key="8">
    <source>
        <dbReference type="SAM" id="MobiDB-lite"/>
    </source>
</evidence>
<dbReference type="GO" id="GO:0003724">
    <property type="term" value="F:RNA helicase activity"/>
    <property type="evidence" value="ECO:0007669"/>
    <property type="project" value="UniProtKB-EC"/>
</dbReference>
<evidence type="ECO:0000256" key="1">
    <source>
        <dbReference type="ARBA" id="ARBA00022741"/>
    </source>
</evidence>
<dbReference type="Proteomes" id="UP000198406">
    <property type="component" value="Unassembled WGS sequence"/>
</dbReference>
<evidence type="ECO:0000256" key="2">
    <source>
        <dbReference type="ARBA" id="ARBA00022801"/>
    </source>
</evidence>